<dbReference type="EMBL" id="CP021781">
    <property type="protein sequence ID" value="AXA34685.1"/>
    <property type="molecule type" value="Genomic_DNA"/>
</dbReference>
<dbReference type="RefSeq" id="WP_112870860.1">
    <property type="nucleotide sequence ID" value="NZ_CP021781.1"/>
</dbReference>
<gene>
    <name evidence="1" type="ORF">CDH04_01995</name>
    <name evidence="2" type="ORF">FZC43_02000</name>
</gene>
<evidence type="ECO:0000313" key="1">
    <source>
        <dbReference type="EMBL" id="AXA34685.1"/>
    </source>
</evidence>
<proteinExistence type="predicted"/>
<reference evidence="1 3" key="1">
    <citation type="submission" date="2017-06" db="EMBL/GenBank/DDBJ databases">
        <title>Complete genome of Francisella adeliensis.</title>
        <authorList>
            <person name="Vallesi A."/>
            <person name="Sjodin A."/>
        </authorList>
    </citation>
    <scope>NUCLEOTIDE SEQUENCE [LARGE SCALE GENOMIC DNA]</scope>
    <source>
        <strain evidence="1 3">FDC440</strain>
    </source>
</reference>
<dbReference type="Proteomes" id="UP000681131">
    <property type="component" value="Chromosome"/>
</dbReference>
<protein>
    <submittedName>
        <fullName evidence="2">Glycosyltransferase family 4 protein</fullName>
    </submittedName>
</protein>
<dbReference type="OrthoDB" id="7805074at2"/>
<dbReference type="KEGG" id="fad:CDH04_01995"/>
<accession>A0A2Z4Y2D3</accession>
<reference evidence="2 4" key="2">
    <citation type="submission" date="2019-08" db="EMBL/GenBank/DDBJ databases">
        <title>Complete genome sequences of Francisella adeliensis (FSC1325 and FSC1326).</title>
        <authorList>
            <person name="Ohrman C."/>
            <person name="Uneklint I."/>
            <person name="Vallesi A."/>
            <person name="Karlsson L."/>
            <person name="Sjodin A."/>
        </authorList>
    </citation>
    <scope>NUCLEOTIDE SEQUENCE [LARGE SCALE GENOMIC DNA]</scope>
    <source>
        <strain evidence="2 4">FSC1325</strain>
    </source>
</reference>
<sequence>MNCLKTLKNLFCQKKEPEIKENTFIVWEPCSSSHAEIVPGFAKYLLELGFHVSILVTPERYDEGLFCRFENENISYNVMTQKQIRKFFLNNEISNVKGILVTTLGKLSTQDIESAYKSFHPNVDKSKIFFVEHEIDKLVDNGKLKESIITLREIDYKGAKTTVVNPHYFGVIKSNLKNETTNFVTIGELSEKRKNTKILVDAVSDMVTKGFTNFKVTVIGKGKLSSLPQSLRQYFDIKGRLNFDEMYDQIEKADFILSAYENTDIHRKYITVKTSGTFQLVYGFLKPIIIRTEFAEINGFDDQNSLIYSDDSEYSLEMIRAIEMTQENYRNMQNKLDEYASQLFLSSKDNLQKLIAKK</sequence>
<name>A0A2Z4Y2D3_9GAMM</name>
<evidence type="ECO:0000313" key="4">
    <source>
        <dbReference type="Proteomes" id="UP000681131"/>
    </source>
</evidence>
<evidence type="ECO:0000313" key="2">
    <source>
        <dbReference type="EMBL" id="QIW11490.1"/>
    </source>
</evidence>
<evidence type="ECO:0000313" key="3">
    <source>
        <dbReference type="Proteomes" id="UP000251120"/>
    </source>
</evidence>
<dbReference type="AlphaFoldDB" id="A0A2Z4Y2D3"/>
<keyword evidence="4" id="KW-1185">Reference proteome</keyword>
<dbReference type="Proteomes" id="UP000251120">
    <property type="component" value="Chromosome"/>
</dbReference>
<dbReference type="EMBL" id="CP043424">
    <property type="protein sequence ID" value="QIW11490.1"/>
    <property type="molecule type" value="Genomic_DNA"/>
</dbReference>
<dbReference type="Gene3D" id="3.40.50.2000">
    <property type="entry name" value="Glycogen Phosphorylase B"/>
    <property type="match status" value="1"/>
</dbReference>
<organism evidence="1 3">
    <name type="scientific">Francisella adeliensis</name>
    <dbReference type="NCBI Taxonomy" id="2007306"/>
    <lineage>
        <taxon>Bacteria</taxon>
        <taxon>Pseudomonadati</taxon>
        <taxon>Pseudomonadota</taxon>
        <taxon>Gammaproteobacteria</taxon>
        <taxon>Thiotrichales</taxon>
        <taxon>Francisellaceae</taxon>
        <taxon>Francisella</taxon>
    </lineage>
</organism>